<dbReference type="Proteomes" id="UP000285865">
    <property type="component" value="Unassembled WGS sequence"/>
</dbReference>
<gene>
    <name evidence="1" type="ORF">DW172_03020</name>
</gene>
<accession>A0A414ZQZ4</accession>
<dbReference type="RefSeq" id="WP_118257145.1">
    <property type="nucleotide sequence ID" value="NZ_QRKN01000001.1"/>
</dbReference>
<proteinExistence type="predicted"/>
<evidence type="ECO:0000313" key="2">
    <source>
        <dbReference type="Proteomes" id="UP000285865"/>
    </source>
</evidence>
<name>A0A414ZQZ4_9FIRM</name>
<organism evidence="1 2">
    <name type="scientific">Agathobacter rectalis</name>
    <dbReference type="NCBI Taxonomy" id="39491"/>
    <lineage>
        <taxon>Bacteria</taxon>
        <taxon>Bacillati</taxon>
        <taxon>Bacillota</taxon>
        <taxon>Clostridia</taxon>
        <taxon>Lachnospirales</taxon>
        <taxon>Lachnospiraceae</taxon>
        <taxon>Agathobacter</taxon>
    </lineage>
</organism>
<dbReference type="EMBL" id="QRKN01000001">
    <property type="protein sequence ID" value="RHI25669.1"/>
    <property type="molecule type" value="Genomic_DNA"/>
</dbReference>
<dbReference type="AlphaFoldDB" id="A0A414ZQZ4"/>
<evidence type="ECO:0000313" key="1">
    <source>
        <dbReference type="EMBL" id="RHI25669.1"/>
    </source>
</evidence>
<reference evidence="1 2" key="1">
    <citation type="submission" date="2018-08" db="EMBL/GenBank/DDBJ databases">
        <title>A genome reference for cultivated species of the human gut microbiota.</title>
        <authorList>
            <person name="Zou Y."/>
            <person name="Xue W."/>
            <person name="Luo G."/>
        </authorList>
    </citation>
    <scope>NUCLEOTIDE SEQUENCE [LARGE SCALE GENOMIC DNA]</scope>
    <source>
        <strain evidence="1 2">AM16-11</strain>
    </source>
</reference>
<dbReference type="InterPro" id="IPR029063">
    <property type="entry name" value="SAM-dependent_MTases_sf"/>
</dbReference>
<protein>
    <submittedName>
        <fullName evidence="1">NAD(P)-dependent oxidoreductase</fullName>
    </submittedName>
</protein>
<comment type="caution">
    <text evidence="1">The sequence shown here is derived from an EMBL/GenBank/DDBJ whole genome shotgun (WGS) entry which is preliminary data.</text>
</comment>
<sequence length="206" mass="23528">MSNNTEKDWTGNKNSIFKTLGASNHTDKERQNEDYYATDPIAIDVLLKDGNVTFDKPIWECSCGEGHLSERLKSFGYEVRSTDLIDRGYGEGGIDFLTYNQPWNGDILTNPPYKYAKEFIEHAMTLIPDGCRVFMFLKVQFLEGKARKELFKKYPPKCVYVSSSRILCAKNALFDEMRAGGGSAVAYAWYEFEKGYTGESKLKWIN</sequence>
<dbReference type="SUPFAM" id="SSF53335">
    <property type="entry name" value="S-adenosyl-L-methionine-dependent methyltransferases"/>
    <property type="match status" value="1"/>
</dbReference>